<dbReference type="GO" id="GO:0000045">
    <property type="term" value="P:autophagosome assembly"/>
    <property type="evidence" value="ECO:0007669"/>
    <property type="project" value="TreeGrafter"/>
</dbReference>
<dbReference type="GO" id="GO:0016020">
    <property type="term" value="C:membrane"/>
    <property type="evidence" value="ECO:0007669"/>
    <property type="project" value="TreeGrafter"/>
</dbReference>
<dbReference type="GO" id="GO:0004674">
    <property type="term" value="F:protein serine/threonine kinase activity"/>
    <property type="evidence" value="ECO:0007669"/>
    <property type="project" value="InterPro"/>
</dbReference>
<keyword evidence="2" id="KW-0547">Nucleotide-binding</keyword>
<accession>A0A444ZAQ5</accession>
<evidence type="ECO:0000256" key="3">
    <source>
        <dbReference type="ARBA" id="ARBA00022777"/>
    </source>
</evidence>
<dbReference type="AlphaFoldDB" id="A0A444ZAQ5"/>
<dbReference type="GO" id="GO:0005829">
    <property type="term" value="C:cytosol"/>
    <property type="evidence" value="ECO:0007669"/>
    <property type="project" value="TreeGrafter"/>
</dbReference>
<dbReference type="InterPro" id="IPR045269">
    <property type="entry name" value="Atg1-like"/>
</dbReference>
<dbReference type="PANTHER" id="PTHR24348:SF22">
    <property type="entry name" value="NON-SPECIFIC SERINE_THREONINE PROTEIN KINASE"/>
    <property type="match status" value="1"/>
</dbReference>
<evidence type="ECO:0000256" key="4">
    <source>
        <dbReference type="ARBA" id="ARBA00022840"/>
    </source>
</evidence>
<dbReference type="GO" id="GO:0005776">
    <property type="term" value="C:autophagosome"/>
    <property type="evidence" value="ECO:0007669"/>
    <property type="project" value="TreeGrafter"/>
</dbReference>
<dbReference type="GO" id="GO:0010506">
    <property type="term" value="P:regulation of autophagy"/>
    <property type="evidence" value="ECO:0007669"/>
    <property type="project" value="InterPro"/>
</dbReference>
<evidence type="ECO:0000256" key="1">
    <source>
        <dbReference type="ARBA" id="ARBA00022679"/>
    </source>
</evidence>
<dbReference type="Gene3D" id="1.10.510.10">
    <property type="entry name" value="Transferase(Phosphotransferase) domain 1"/>
    <property type="match status" value="1"/>
</dbReference>
<proteinExistence type="predicted"/>
<keyword evidence="1" id="KW-0808">Transferase</keyword>
<evidence type="ECO:0000313" key="6">
    <source>
        <dbReference type="EMBL" id="RYR11273.1"/>
    </source>
</evidence>
<protein>
    <recommendedName>
        <fullName evidence="8">Protein kinase domain-containing protein</fullName>
    </recommendedName>
</protein>
<dbReference type="GO" id="GO:0005524">
    <property type="term" value="F:ATP binding"/>
    <property type="evidence" value="ECO:0007669"/>
    <property type="project" value="UniProtKB-KW"/>
</dbReference>
<keyword evidence="5" id="KW-0812">Transmembrane</keyword>
<keyword evidence="3" id="KW-0418">Kinase</keyword>
<feature type="transmembrane region" description="Helical" evidence="5">
    <location>
        <begin position="116"/>
        <end position="139"/>
    </location>
</feature>
<evidence type="ECO:0000256" key="5">
    <source>
        <dbReference type="SAM" id="Phobius"/>
    </source>
</evidence>
<dbReference type="GO" id="GO:0000407">
    <property type="term" value="C:phagophore assembly site"/>
    <property type="evidence" value="ECO:0007669"/>
    <property type="project" value="TreeGrafter"/>
</dbReference>
<dbReference type="SUPFAM" id="SSF56112">
    <property type="entry name" value="Protein kinase-like (PK-like)"/>
    <property type="match status" value="1"/>
</dbReference>
<keyword evidence="5" id="KW-0472">Membrane</keyword>
<evidence type="ECO:0008006" key="8">
    <source>
        <dbReference type="Google" id="ProtNLM"/>
    </source>
</evidence>
<comment type="caution">
    <text evidence="6">The sequence shown here is derived from an EMBL/GenBank/DDBJ whole genome shotgun (WGS) entry which is preliminary data.</text>
</comment>
<sequence>MIVGAIVDELTKRREGVSRRGGSWERMGSCSGVVEGTCQWNVRSRDDWVQRSGVGLQEQADLWSVGAILYQLITGKPLFDGNSQLQILQNILTSTEPQFPQEAFIGFGICLRMKIVILYSAALSVVFSKYIIILDVQILQYNAKLYLESFAVE</sequence>
<keyword evidence="4" id="KW-0067">ATP-binding</keyword>
<dbReference type="EMBL" id="SDMP01000015">
    <property type="protein sequence ID" value="RYR11273.1"/>
    <property type="molecule type" value="Genomic_DNA"/>
</dbReference>
<dbReference type="PANTHER" id="PTHR24348">
    <property type="entry name" value="SERINE/THREONINE-PROTEIN KINASE UNC-51-RELATED"/>
    <property type="match status" value="1"/>
</dbReference>
<gene>
    <name evidence="6" type="ORF">Ahy_B05g079737</name>
</gene>
<organism evidence="6 7">
    <name type="scientific">Arachis hypogaea</name>
    <name type="common">Peanut</name>
    <dbReference type="NCBI Taxonomy" id="3818"/>
    <lineage>
        <taxon>Eukaryota</taxon>
        <taxon>Viridiplantae</taxon>
        <taxon>Streptophyta</taxon>
        <taxon>Embryophyta</taxon>
        <taxon>Tracheophyta</taxon>
        <taxon>Spermatophyta</taxon>
        <taxon>Magnoliopsida</taxon>
        <taxon>eudicotyledons</taxon>
        <taxon>Gunneridae</taxon>
        <taxon>Pentapetalae</taxon>
        <taxon>rosids</taxon>
        <taxon>fabids</taxon>
        <taxon>Fabales</taxon>
        <taxon>Fabaceae</taxon>
        <taxon>Papilionoideae</taxon>
        <taxon>50 kb inversion clade</taxon>
        <taxon>dalbergioids sensu lato</taxon>
        <taxon>Dalbergieae</taxon>
        <taxon>Pterocarpus clade</taxon>
        <taxon>Arachis</taxon>
    </lineage>
</organism>
<reference evidence="6 7" key="1">
    <citation type="submission" date="2019-01" db="EMBL/GenBank/DDBJ databases">
        <title>Sequencing of cultivated peanut Arachis hypogaea provides insights into genome evolution and oil improvement.</title>
        <authorList>
            <person name="Chen X."/>
        </authorList>
    </citation>
    <scope>NUCLEOTIDE SEQUENCE [LARGE SCALE GENOMIC DNA]</scope>
    <source>
        <strain evidence="7">cv. Fuhuasheng</strain>
        <tissue evidence="6">Leaves</tissue>
    </source>
</reference>
<dbReference type="InterPro" id="IPR011009">
    <property type="entry name" value="Kinase-like_dom_sf"/>
</dbReference>
<evidence type="ECO:0000313" key="7">
    <source>
        <dbReference type="Proteomes" id="UP000289738"/>
    </source>
</evidence>
<dbReference type="Proteomes" id="UP000289738">
    <property type="component" value="Chromosome B05"/>
</dbReference>
<keyword evidence="5" id="KW-1133">Transmembrane helix</keyword>
<keyword evidence="7" id="KW-1185">Reference proteome</keyword>
<evidence type="ECO:0000256" key="2">
    <source>
        <dbReference type="ARBA" id="ARBA00022741"/>
    </source>
</evidence>
<name>A0A444ZAQ5_ARAHY</name>